<dbReference type="SUPFAM" id="SSF53448">
    <property type="entry name" value="Nucleotide-diphospho-sugar transferases"/>
    <property type="match status" value="1"/>
</dbReference>
<sequence>MRPFLLDYGVVATYLIIGSSILYFFILAVSHQKMLSLVKSTMYSRFRELAGSEHVPPVSILVPSHNEELTIIESVRSLMLLEFPVYEVVVINDGSKDRTLQVLVEAFDLKPCRFTAFRSLVPSKQIKQMYHNPQYPKLIVIDKANGGKADALNAGINVAKYPLVATIDADSLLEKDALIRLVKVYMENPEEHIAIGGNVRIANGSTVEDGRVTSIRLSNKWLPAIQYVEYMKAFLGGRIGWSSMNGLLIVSGAFGLFRKDYLIEVGGYEEDCPGEDMNIVMKLHRYMLARNLPYKIIFCPDAVCWTQAPDTLSILGSQRRRWIRGTLWNVIRFRSMLFIPKYKVIGWLSLPYTILYETVSPYIRLSGLAALAGYVLMDMTQLPVLLVFLLANLLIGLVFTLGSLIIEEIAMGRRVSGPSLLRILGISIVISVYYDQLNAFWKLLGHWDYVRRNNGWGNMVRRSWKEDTAANTGSAATGTNASKAQAIS</sequence>
<evidence type="ECO:0000313" key="6">
    <source>
        <dbReference type="Proteomes" id="UP000215509"/>
    </source>
</evidence>
<evidence type="ECO:0000256" key="2">
    <source>
        <dbReference type="ARBA" id="ARBA00022676"/>
    </source>
</evidence>
<dbReference type="InterPro" id="IPR029044">
    <property type="entry name" value="Nucleotide-diphossugar_trans"/>
</dbReference>
<evidence type="ECO:0000256" key="3">
    <source>
        <dbReference type="ARBA" id="ARBA00022679"/>
    </source>
</evidence>
<dbReference type="Pfam" id="PF13641">
    <property type="entry name" value="Glyco_tranf_2_3"/>
    <property type="match status" value="1"/>
</dbReference>
<comment type="caution">
    <text evidence="5">The sequence shown here is derived from an EMBL/GenBank/DDBJ whole genome shotgun (WGS) entry which is preliminary data.</text>
</comment>
<keyword evidence="2" id="KW-0328">Glycosyltransferase</keyword>
<dbReference type="Proteomes" id="UP000215509">
    <property type="component" value="Unassembled WGS sequence"/>
</dbReference>
<evidence type="ECO:0000256" key="4">
    <source>
        <dbReference type="SAM" id="Phobius"/>
    </source>
</evidence>
<feature type="transmembrane region" description="Helical" evidence="4">
    <location>
        <begin position="418"/>
        <end position="434"/>
    </location>
</feature>
<dbReference type="CDD" id="cd06423">
    <property type="entry name" value="CESA_like"/>
    <property type="match status" value="1"/>
</dbReference>
<reference evidence="5 6" key="1">
    <citation type="submission" date="2017-07" db="EMBL/GenBank/DDBJ databases">
        <title>Genome sequencing and assembly of Paenibacillus rigui.</title>
        <authorList>
            <person name="Mayilraj S."/>
        </authorList>
    </citation>
    <scope>NUCLEOTIDE SEQUENCE [LARGE SCALE GENOMIC DNA]</scope>
    <source>
        <strain evidence="5 6">JCM 16352</strain>
    </source>
</reference>
<dbReference type="PANTHER" id="PTHR43630">
    <property type="entry name" value="POLY-BETA-1,6-N-ACETYL-D-GLUCOSAMINE SYNTHASE"/>
    <property type="match status" value="1"/>
</dbReference>
<dbReference type="GO" id="GO:0016757">
    <property type="term" value="F:glycosyltransferase activity"/>
    <property type="evidence" value="ECO:0007669"/>
    <property type="project" value="UniProtKB-KW"/>
</dbReference>
<evidence type="ECO:0000256" key="1">
    <source>
        <dbReference type="ARBA" id="ARBA00006739"/>
    </source>
</evidence>
<feature type="transmembrane region" description="Helical" evidence="4">
    <location>
        <begin position="6"/>
        <end position="29"/>
    </location>
</feature>
<dbReference type="OrthoDB" id="9766299at2"/>
<protein>
    <submittedName>
        <fullName evidence="5">Glycosyltransferase</fullName>
    </submittedName>
</protein>
<evidence type="ECO:0000313" key="5">
    <source>
        <dbReference type="EMBL" id="OXM82835.1"/>
    </source>
</evidence>
<dbReference type="EMBL" id="NMQW01000056">
    <property type="protein sequence ID" value="OXM82835.1"/>
    <property type="molecule type" value="Genomic_DNA"/>
</dbReference>
<feature type="transmembrane region" description="Helical" evidence="4">
    <location>
        <begin position="383"/>
        <end position="406"/>
    </location>
</feature>
<keyword evidence="4" id="KW-0812">Transmembrane</keyword>
<dbReference type="AlphaFoldDB" id="A0A229UHR4"/>
<organism evidence="5 6">
    <name type="scientific">Paenibacillus rigui</name>
    <dbReference type="NCBI Taxonomy" id="554312"/>
    <lineage>
        <taxon>Bacteria</taxon>
        <taxon>Bacillati</taxon>
        <taxon>Bacillota</taxon>
        <taxon>Bacilli</taxon>
        <taxon>Bacillales</taxon>
        <taxon>Paenibacillaceae</taxon>
        <taxon>Paenibacillus</taxon>
    </lineage>
</organism>
<comment type="similarity">
    <text evidence="1">Belongs to the glycosyltransferase 2 family.</text>
</comment>
<gene>
    <name evidence="5" type="ORF">CF651_28770</name>
</gene>
<name>A0A229UHR4_9BACL</name>
<keyword evidence="3 5" id="KW-0808">Transferase</keyword>
<keyword evidence="4" id="KW-1133">Transmembrane helix</keyword>
<dbReference type="RefSeq" id="WP_094018309.1">
    <property type="nucleotide sequence ID" value="NZ_NMQW01000056.1"/>
</dbReference>
<dbReference type="PANTHER" id="PTHR43630:SF1">
    <property type="entry name" value="POLY-BETA-1,6-N-ACETYL-D-GLUCOSAMINE SYNTHASE"/>
    <property type="match status" value="1"/>
</dbReference>
<dbReference type="Gene3D" id="3.90.550.10">
    <property type="entry name" value="Spore Coat Polysaccharide Biosynthesis Protein SpsA, Chain A"/>
    <property type="match status" value="1"/>
</dbReference>
<keyword evidence="4" id="KW-0472">Membrane</keyword>
<accession>A0A229UHR4</accession>
<keyword evidence="6" id="KW-1185">Reference proteome</keyword>
<proteinExistence type="inferred from homology"/>